<keyword evidence="2" id="KW-1133">Transmembrane helix</keyword>
<dbReference type="InterPro" id="IPR029016">
    <property type="entry name" value="GAF-like_dom_sf"/>
</dbReference>
<dbReference type="SUPFAM" id="SSF55781">
    <property type="entry name" value="GAF domain-like"/>
    <property type="match status" value="1"/>
</dbReference>
<dbReference type="SMART" id="SM00091">
    <property type="entry name" value="PAS"/>
    <property type="match status" value="1"/>
</dbReference>
<feature type="transmembrane region" description="Helical" evidence="2">
    <location>
        <begin position="92"/>
        <end position="109"/>
    </location>
</feature>
<evidence type="ECO:0000313" key="5">
    <source>
        <dbReference type="EMBL" id="MCA6075859.1"/>
    </source>
</evidence>
<evidence type="ECO:0000313" key="4">
    <source>
        <dbReference type="EMBL" id="MCA6074682.1"/>
    </source>
</evidence>
<evidence type="ECO:0000256" key="2">
    <source>
        <dbReference type="SAM" id="Phobius"/>
    </source>
</evidence>
<dbReference type="SMART" id="SM00065">
    <property type="entry name" value="GAF"/>
    <property type="match status" value="1"/>
</dbReference>
<dbReference type="Gene3D" id="3.30.450.40">
    <property type="match status" value="1"/>
</dbReference>
<gene>
    <name evidence="4" type="ORF">LDX50_07360</name>
    <name evidence="5" type="ORF">LDX50_13330</name>
    <name evidence="6" type="ORF">LDX50_19050</name>
</gene>
<dbReference type="EMBL" id="JAIXNE010000002">
    <property type="protein sequence ID" value="MCA6074682.1"/>
    <property type="molecule type" value="Genomic_DNA"/>
</dbReference>
<evidence type="ECO:0000313" key="7">
    <source>
        <dbReference type="Proteomes" id="UP001139409"/>
    </source>
</evidence>
<dbReference type="Pfam" id="PF13185">
    <property type="entry name" value="GAF_2"/>
    <property type="match status" value="1"/>
</dbReference>
<evidence type="ECO:0000256" key="1">
    <source>
        <dbReference type="SAM" id="Coils"/>
    </source>
</evidence>
<feature type="transmembrane region" description="Helical" evidence="2">
    <location>
        <begin position="26"/>
        <end position="57"/>
    </location>
</feature>
<protein>
    <submittedName>
        <fullName evidence="5">PAS domain S-box protein</fullName>
    </submittedName>
</protein>
<dbReference type="AlphaFoldDB" id="A0A9X1KYC3"/>
<comment type="caution">
    <text evidence="5">The sequence shown here is derived from an EMBL/GenBank/DDBJ whole genome shotgun (WGS) entry which is preliminary data.</text>
</comment>
<dbReference type="InterPro" id="IPR003018">
    <property type="entry name" value="GAF"/>
</dbReference>
<dbReference type="EMBL" id="JAIXNE010000004">
    <property type="protein sequence ID" value="MCA6076987.1"/>
    <property type="molecule type" value="Genomic_DNA"/>
</dbReference>
<dbReference type="EMBL" id="JAIXNE010000003">
    <property type="protein sequence ID" value="MCA6075859.1"/>
    <property type="molecule type" value="Genomic_DNA"/>
</dbReference>
<dbReference type="CDD" id="cd00130">
    <property type="entry name" value="PAS"/>
    <property type="match status" value="1"/>
</dbReference>
<dbReference type="InterPro" id="IPR035965">
    <property type="entry name" value="PAS-like_dom_sf"/>
</dbReference>
<keyword evidence="7" id="KW-1185">Reference proteome</keyword>
<reference evidence="5" key="1">
    <citation type="submission" date="2021-09" db="EMBL/GenBank/DDBJ databases">
        <title>Fulvivirga sp. isolated from coastal sediment.</title>
        <authorList>
            <person name="Yu H."/>
        </authorList>
    </citation>
    <scope>NUCLEOTIDE SEQUENCE</scope>
    <source>
        <strain evidence="5">1062</strain>
    </source>
</reference>
<feature type="transmembrane region" description="Helical" evidence="2">
    <location>
        <begin position="69"/>
        <end position="87"/>
    </location>
</feature>
<dbReference type="GO" id="GO:0006355">
    <property type="term" value="P:regulation of DNA-templated transcription"/>
    <property type="evidence" value="ECO:0007669"/>
    <property type="project" value="InterPro"/>
</dbReference>
<sequence length="583" mass="66171">MATKKEIRQFFNEVHGKSNRIIEKVLFGYFAFGILLSFFYDTWIVGIGVGSLCLILYFGTKAIFKENYILQYVGSLVFGIFMAQFIYQMHGLFEMHFTAFIAIIAMITYQNKWAFLPQLLFVVVHHSAFAYIQYLGVVNENIAYQQIYFTQLEFMDFQTFLFHAGLYAFGVILAAIYAHNLAQHTISNAENILKLRASDAITSKNIEIANEIANGNLETEIELREGDLLGAALMEMRNSLKESSEREKEERFINLGIAELSEIIRAHDNDLDELSYQVISYLVKYLKANQGAIFIHTENEDGEYLELKGCYAYNRKKFLNKKIEIGEGLVGQCFLEREPTLLKEIPEGYLNITSGLGEASPRFLAVLPIKTDQIIEGVIEIATFKDFEQFQIDFLIKVCESIASVIASAKVNSKTKMLFEKSQEQTEMLRSQDEEMRQNMEELSATQEEMQRKSKEFESRFQALNESNLGFVEFDMSGKIINTNTAFARMLSFAPDDLLGQKYSSLISTSEKDLDTFQALIRNVRPGEPLHGRFEKIASTGKIIAFQGSYSMITDVNGEPSGILHVGIPLSTTVEKSAELVAE</sequence>
<keyword evidence="2" id="KW-0472">Membrane</keyword>
<dbReference type="RefSeq" id="WP_225697795.1">
    <property type="nucleotide sequence ID" value="NZ_JAIXNE010000002.1"/>
</dbReference>
<accession>A0A9X1KYC3</accession>
<evidence type="ECO:0000259" key="3">
    <source>
        <dbReference type="PROSITE" id="PS50112"/>
    </source>
</evidence>
<feature type="transmembrane region" description="Helical" evidence="2">
    <location>
        <begin position="115"/>
        <end position="138"/>
    </location>
</feature>
<dbReference type="NCBIfam" id="TIGR00229">
    <property type="entry name" value="sensory_box"/>
    <property type="match status" value="1"/>
</dbReference>
<dbReference type="SUPFAM" id="SSF55785">
    <property type="entry name" value="PYP-like sensor domain (PAS domain)"/>
    <property type="match status" value="1"/>
</dbReference>
<dbReference type="Gene3D" id="3.30.450.20">
    <property type="entry name" value="PAS domain"/>
    <property type="match status" value="1"/>
</dbReference>
<dbReference type="Proteomes" id="UP001139409">
    <property type="component" value="Unassembled WGS sequence"/>
</dbReference>
<dbReference type="InterPro" id="IPR000014">
    <property type="entry name" value="PAS"/>
</dbReference>
<keyword evidence="2" id="KW-0812">Transmembrane</keyword>
<feature type="coiled-coil region" evidence="1">
    <location>
        <begin position="429"/>
        <end position="467"/>
    </location>
</feature>
<dbReference type="Pfam" id="PF00989">
    <property type="entry name" value="PAS"/>
    <property type="match status" value="1"/>
</dbReference>
<dbReference type="PROSITE" id="PS50112">
    <property type="entry name" value="PAS"/>
    <property type="match status" value="1"/>
</dbReference>
<feature type="domain" description="PAS" evidence="3">
    <location>
        <begin position="462"/>
        <end position="528"/>
    </location>
</feature>
<evidence type="ECO:0000313" key="6">
    <source>
        <dbReference type="EMBL" id="MCA6076987.1"/>
    </source>
</evidence>
<feature type="transmembrane region" description="Helical" evidence="2">
    <location>
        <begin position="159"/>
        <end position="178"/>
    </location>
</feature>
<organism evidence="5 7">
    <name type="scientific">Fulvivirga sedimenti</name>
    <dbReference type="NCBI Taxonomy" id="2879465"/>
    <lineage>
        <taxon>Bacteria</taxon>
        <taxon>Pseudomonadati</taxon>
        <taxon>Bacteroidota</taxon>
        <taxon>Cytophagia</taxon>
        <taxon>Cytophagales</taxon>
        <taxon>Fulvivirgaceae</taxon>
        <taxon>Fulvivirga</taxon>
    </lineage>
</organism>
<proteinExistence type="predicted"/>
<keyword evidence="1" id="KW-0175">Coiled coil</keyword>
<dbReference type="InterPro" id="IPR013767">
    <property type="entry name" value="PAS_fold"/>
</dbReference>
<name>A0A9X1KYC3_9BACT</name>